<reference evidence="1" key="2">
    <citation type="submission" date="2020-09" db="EMBL/GenBank/DDBJ databases">
        <authorList>
            <person name="Sun Q."/>
            <person name="Ohkuma M."/>
        </authorList>
    </citation>
    <scope>NUCLEOTIDE SEQUENCE</scope>
    <source>
        <strain evidence="1">JCM 14719</strain>
    </source>
</reference>
<dbReference type="AlphaFoldDB" id="A0A8J3BF19"/>
<evidence type="ECO:0000313" key="2">
    <source>
        <dbReference type="Proteomes" id="UP000637720"/>
    </source>
</evidence>
<dbReference type="Proteomes" id="UP000637720">
    <property type="component" value="Unassembled WGS sequence"/>
</dbReference>
<proteinExistence type="predicted"/>
<organism evidence="1 2">
    <name type="scientific">Calditerricola satsumensis</name>
    <dbReference type="NCBI Taxonomy" id="373054"/>
    <lineage>
        <taxon>Bacteria</taxon>
        <taxon>Bacillati</taxon>
        <taxon>Bacillota</taxon>
        <taxon>Bacilli</taxon>
        <taxon>Bacillales</taxon>
        <taxon>Bacillaceae</taxon>
        <taxon>Calditerricola</taxon>
    </lineage>
</organism>
<name>A0A8J3BF19_9BACI</name>
<gene>
    <name evidence="1" type="ORF">GCM10007043_15990</name>
</gene>
<keyword evidence="2" id="KW-1185">Reference proteome</keyword>
<dbReference type="EMBL" id="BMOF01000032">
    <property type="protein sequence ID" value="GGK02748.1"/>
    <property type="molecule type" value="Genomic_DNA"/>
</dbReference>
<evidence type="ECO:0000313" key="1">
    <source>
        <dbReference type="EMBL" id="GGK02748.1"/>
    </source>
</evidence>
<reference evidence="1" key="1">
    <citation type="journal article" date="2014" name="Int. J. Syst. Evol. Microbiol.">
        <title>Complete genome sequence of Corynebacterium casei LMG S-19264T (=DSM 44701T), isolated from a smear-ripened cheese.</title>
        <authorList>
            <consortium name="US DOE Joint Genome Institute (JGI-PGF)"/>
            <person name="Walter F."/>
            <person name="Albersmeier A."/>
            <person name="Kalinowski J."/>
            <person name="Ruckert C."/>
        </authorList>
    </citation>
    <scope>NUCLEOTIDE SEQUENCE</scope>
    <source>
        <strain evidence="1">JCM 14719</strain>
    </source>
</reference>
<sequence length="53" mass="5637">MWTCPHCGGTRGFFFSDENLQGMLCLAPDCGRFDATAVLPAHEASGDAPLPPQ</sequence>
<protein>
    <submittedName>
        <fullName evidence="1">Uncharacterized protein</fullName>
    </submittedName>
</protein>
<comment type="caution">
    <text evidence="1">The sequence shown here is derived from an EMBL/GenBank/DDBJ whole genome shotgun (WGS) entry which is preliminary data.</text>
</comment>
<accession>A0A8J3BF19</accession>